<keyword evidence="4" id="KW-1185">Reference proteome</keyword>
<evidence type="ECO:0000259" key="2">
    <source>
        <dbReference type="Pfam" id="PF01593"/>
    </source>
</evidence>
<dbReference type="RefSeq" id="XP_011407878.1">
    <property type="nucleotide sequence ID" value="XM_011409576.1"/>
</dbReference>
<name>A0AAN0IR19_AMPQE</name>
<evidence type="ECO:0000313" key="3">
    <source>
        <dbReference type="EnsemblMetazoa" id="XP_011407878.1"/>
    </source>
</evidence>
<dbReference type="Gene3D" id="3.90.660.10">
    <property type="match status" value="1"/>
</dbReference>
<dbReference type="InterPro" id="IPR036188">
    <property type="entry name" value="FAD/NAD-bd_sf"/>
</dbReference>
<dbReference type="SUPFAM" id="SSF51905">
    <property type="entry name" value="FAD/NAD(P)-binding domain"/>
    <property type="match status" value="1"/>
</dbReference>
<dbReference type="InterPro" id="IPR050281">
    <property type="entry name" value="Flavin_monoamine_oxidase"/>
</dbReference>
<evidence type="ECO:0000313" key="4">
    <source>
        <dbReference type="Proteomes" id="UP000007879"/>
    </source>
</evidence>
<dbReference type="GO" id="GO:0006598">
    <property type="term" value="P:polyamine catabolic process"/>
    <property type="evidence" value="ECO:0007669"/>
    <property type="project" value="TreeGrafter"/>
</dbReference>
<organism evidence="3 4">
    <name type="scientific">Amphimedon queenslandica</name>
    <name type="common">Sponge</name>
    <dbReference type="NCBI Taxonomy" id="400682"/>
    <lineage>
        <taxon>Eukaryota</taxon>
        <taxon>Metazoa</taxon>
        <taxon>Porifera</taxon>
        <taxon>Demospongiae</taxon>
        <taxon>Heteroscleromorpha</taxon>
        <taxon>Haplosclerida</taxon>
        <taxon>Niphatidae</taxon>
        <taxon>Amphimedon</taxon>
    </lineage>
</organism>
<dbReference type="Gene3D" id="3.50.50.60">
    <property type="entry name" value="FAD/NAD(P)-binding domain"/>
    <property type="match status" value="2"/>
</dbReference>
<reference evidence="4" key="1">
    <citation type="journal article" date="2010" name="Nature">
        <title>The Amphimedon queenslandica genome and the evolution of animal complexity.</title>
        <authorList>
            <person name="Srivastava M."/>
            <person name="Simakov O."/>
            <person name="Chapman J."/>
            <person name="Fahey B."/>
            <person name="Gauthier M.E."/>
            <person name="Mitros T."/>
            <person name="Richards G.S."/>
            <person name="Conaco C."/>
            <person name="Dacre M."/>
            <person name="Hellsten U."/>
            <person name="Larroux C."/>
            <person name="Putnam N.H."/>
            <person name="Stanke M."/>
            <person name="Adamska M."/>
            <person name="Darling A."/>
            <person name="Degnan S.M."/>
            <person name="Oakley T.H."/>
            <person name="Plachetzki D.C."/>
            <person name="Zhai Y."/>
            <person name="Adamski M."/>
            <person name="Calcino A."/>
            <person name="Cummins S.F."/>
            <person name="Goodstein D.M."/>
            <person name="Harris C."/>
            <person name="Jackson D.J."/>
            <person name="Leys S.P."/>
            <person name="Shu S."/>
            <person name="Woodcroft B.J."/>
            <person name="Vervoort M."/>
            <person name="Kosik K.S."/>
            <person name="Manning G."/>
            <person name="Degnan B.M."/>
            <person name="Rokhsar D.S."/>
        </authorList>
    </citation>
    <scope>NUCLEOTIDE SEQUENCE [LARGE SCALE GENOMIC DNA]</scope>
</reference>
<dbReference type="GeneID" id="105315072"/>
<dbReference type="AlphaFoldDB" id="A0AAN0IR19"/>
<dbReference type="SUPFAM" id="SSF54373">
    <property type="entry name" value="FAD-linked reductases, C-terminal domain"/>
    <property type="match status" value="1"/>
</dbReference>
<proteinExistence type="predicted"/>
<sequence length="588" mass="65943">MERRFLFLLFLISFVLKESFSKCPYKTDVNVLIFGAGTAGVTAARVLYDHNLTSFKVLEAHDKIGGRIRNITFKGVQIEVGANWIHEAPANTESRSHNDNPIWRLARGDHLCSVDKLRGGFTESSIFMDFDNETQRYQAVNTSEIENDYIAKYKEALKTAGTNTVRQGLNMKDWYPDSPLKQLVEWSEFDFTYTATPNESVVSLTAENDNVTFGEKCFIVTDQRGFASVLRCMIANFSHHQDKVLTNANVTSIELYDECVCAEVMGQGRMCGDYGIVTFSIGVLQKWIKDNKFRVTDQRGFASVLQCIANFDHQNKILTNTVVTSIDWNDECVCAEVMGQGRMCGDYGIVTFSIGVLQNWIANNKFNGSLSSAKMRAITNSRMGLYLKIFVRFPSVFWDTNYHYTFHTNSTKRGYYPVLQPIGASLPGSPPIILMSVTGDEALRISRLSKDEVRQEVVAVLREWYNNDNIPEITNDDIEYYAWNTDEFFLGMYSNNPTTLTINDKRNLAMPEGRLYFSGEANSIEHGGAIHGAYCSGMDAATSILTAKGTYNEASNSLPKCLPSSAKSLQASIITLALILLAGMWIMT</sequence>
<dbReference type="Pfam" id="PF01593">
    <property type="entry name" value="Amino_oxidase"/>
    <property type="match status" value="1"/>
</dbReference>
<dbReference type="Proteomes" id="UP000007879">
    <property type="component" value="Unassembled WGS sequence"/>
</dbReference>
<dbReference type="GO" id="GO:0016491">
    <property type="term" value="F:oxidoreductase activity"/>
    <property type="evidence" value="ECO:0007669"/>
    <property type="project" value="InterPro"/>
</dbReference>
<dbReference type="PANTHER" id="PTHR10742:SF313">
    <property type="entry name" value="AMINE OXIDASE"/>
    <property type="match status" value="1"/>
</dbReference>
<keyword evidence="1" id="KW-0732">Signal</keyword>
<dbReference type="Pfam" id="PF13450">
    <property type="entry name" value="NAD_binding_8"/>
    <property type="match status" value="1"/>
</dbReference>
<dbReference type="PANTHER" id="PTHR10742">
    <property type="entry name" value="FLAVIN MONOAMINE OXIDASE"/>
    <property type="match status" value="1"/>
</dbReference>
<reference evidence="3" key="2">
    <citation type="submission" date="2024-06" db="UniProtKB">
        <authorList>
            <consortium name="EnsemblMetazoa"/>
        </authorList>
    </citation>
    <scope>IDENTIFICATION</scope>
</reference>
<feature type="signal peptide" evidence="1">
    <location>
        <begin position="1"/>
        <end position="21"/>
    </location>
</feature>
<dbReference type="KEGG" id="aqu:105315072"/>
<feature type="domain" description="Amine oxidase" evidence="2">
    <location>
        <begin position="298"/>
        <end position="545"/>
    </location>
</feature>
<dbReference type="InterPro" id="IPR002937">
    <property type="entry name" value="Amino_oxidase"/>
</dbReference>
<dbReference type="EnsemblMetazoa" id="XM_011409576.1">
    <property type="protein sequence ID" value="XP_011407878.1"/>
    <property type="gene ID" value="LOC105315072"/>
</dbReference>
<protein>
    <recommendedName>
        <fullName evidence="2">Amine oxidase domain-containing protein</fullName>
    </recommendedName>
</protein>
<evidence type="ECO:0000256" key="1">
    <source>
        <dbReference type="SAM" id="SignalP"/>
    </source>
</evidence>
<feature type="chain" id="PRO_5042954398" description="Amine oxidase domain-containing protein" evidence="1">
    <location>
        <begin position="22"/>
        <end position="588"/>
    </location>
</feature>
<accession>A0AAN0IR19</accession>